<dbReference type="EMBL" id="JAKELO010000002">
    <property type="protein sequence ID" value="MDE4908738.1"/>
    <property type="molecule type" value="Genomic_DNA"/>
</dbReference>
<keyword evidence="1" id="KW-0812">Transmembrane</keyword>
<keyword evidence="1" id="KW-0472">Membrane</keyword>
<accession>A0A9Q4KUS6</accession>
<evidence type="ECO:0000313" key="3">
    <source>
        <dbReference type="Proteomes" id="UP001143747"/>
    </source>
</evidence>
<comment type="caution">
    <text evidence="2">The sequence shown here is derived from an EMBL/GenBank/DDBJ whole genome shotgun (WGS) entry which is preliminary data.</text>
</comment>
<organism evidence="2 3">
    <name type="scientific">Methanogenium marinum</name>
    <dbReference type="NCBI Taxonomy" id="348610"/>
    <lineage>
        <taxon>Archaea</taxon>
        <taxon>Methanobacteriati</taxon>
        <taxon>Methanobacteriota</taxon>
        <taxon>Stenosarchaea group</taxon>
        <taxon>Methanomicrobia</taxon>
        <taxon>Methanomicrobiales</taxon>
        <taxon>Methanomicrobiaceae</taxon>
        <taxon>Methanogenium</taxon>
    </lineage>
</organism>
<protein>
    <submittedName>
        <fullName evidence="2">Uncharacterized protein</fullName>
    </submittedName>
</protein>
<evidence type="ECO:0000313" key="2">
    <source>
        <dbReference type="EMBL" id="MDE4908738.1"/>
    </source>
</evidence>
<dbReference type="Proteomes" id="UP001143747">
    <property type="component" value="Unassembled WGS sequence"/>
</dbReference>
<keyword evidence="1" id="KW-1133">Transmembrane helix</keyword>
<reference evidence="2" key="1">
    <citation type="submission" date="2022-01" db="EMBL/GenBank/DDBJ databases">
        <title>Draft genome of Methanogenium marinum DSM 15558.</title>
        <authorList>
            <person name="Chen S.-C."/>
            <person name="You Y.-T."/>
        </authorList>
    </citation>
    <scope>NUCLEOTIDE SEQUENCE</scope>
    <source>
        <strain evidence="2">DSM 15558</strain>
    </source>
</reference>
<keyword evidence="3" id="KW-1185">Reference proteome</keyword>
<feature type="transmembrane region" description="Helical" evidence="1">
    <location>
        <begin position="20"/>
        <end position="42"/>
    </location>
</feature>
<dbReference type="RefSeq" id="WP_274925352.1">
    <property type="nucleotide sequence ID" value="NZ_JAKELO010000002.1"/>
</dbReference>
<sequence>MKRIYRKLDDDGVSMTTEYLSITSLLVVMFVILMFVVNAGLIEGPANTLKYHSYVDIGNGVSVRMVDLYAIAPGDGTIESRFDLPDEVAGEDYEVILEGYEESQYIRVTDGSIFAEVAISGIGASRGSLATLPAVEII</sequence>
<evidence type="ECO:0000256" key="1">
    <source>
        <dbReference type="SAM" id="Phobius"/>
    </source>
</evidence>
<name>A0A9Q4KUS6_9EURY</name>
<gene>
    <name evidence="2" type="ORF">L0665_08980</name>
</gene>
<dbReference type="AlphaFoldDB" id="A0A9Q4KUS6"/>
<proteinExistence type="predicted"/>